<dbReference type="InterPro" id="IPR011705">
    <property type="entry name" value="BACK"/>
</dbReference>
<dbReference type="SUPFAM" id="SSF54695">
    <property type="entry name" value="POZ domain"/>
    <property type="match status" value="1"/>
</dbReference>
<feature type="domain" description="BTB" evidence="2">
    <location>
        <begin position="66"/>
        <end position="137"/>
    </location>
</feature>
<dbReference type="Gene3D" id="3.30.710.10">
    <property type="entry name" value="Potassium Channel Kv1.1, Chain A"/>
    <property type="match status" value="1"/>
</dbReference>
<dbReference type="Gene3D" id="1.25.40.10">
    <property type="entry name" value="Tetratricopeptide repeat domain"/>
    <property type="match status" value="6"/>
</dbReference>
<name>A0A9P1CEH1_9DINO</name>
<evidence type="ECO:0000313" key="5">
    <source>
        <dbReference type="EMBL" id="CAL1142171.1"/>
    </source>
</evidence>
<dbReference type="CDD" id="cd18186">
    <property type="entry name" value="BTB_POZ_ZBTB_KLHL-like"/>
    <property type="match status" value="1"/>
</dbReference>
<dbReference type="EMBL" id="CAMXCT010001302">
    <property type="protein sequence ID" value="CAI3988796.1"/>
    <property type="molecule type" value="Genomic_DNA"/>
</dbReference>
<dbReference type="Pfam" id="PF07707">
    <property type="entry name" value="BACK"/>
    <property type="match status" value="1"/>
</dbReference>
<reference evidence="5" key="2">
    <citation type="submission" date="2024-04" db="EMBL/GenBank/DDBJ databases">
        <authorList>
            <person name="Chen Y."/>
            <person name="Shah S."/>
            <person name="Dougan E. K."/>
            <person name="Thang M."/>
            <person name="Chan C."/>
        </authorList>
    </citation>
    <scope>NUCLEOTIDE SEQUENCE [LARGE SCALE GENOMIC DNA]</scope>
</reference>
<dbReference type="Gene3D" id="2.120.10.30">
    <property type="entry name" value="TolB, C-terminal domain"/>
    <property type="match status" value="1"/>
</dbReference>
<evidence type="ECO:0000256" key="1">
    <source>
        <dbReference type="SAM" id="MobiDB-lite"/>
    </source>
</evidence>
<evidence type="ECO:0000313" key="4">
    <source>
        <dbReference type="EMBL" id="CAI3988796.1"/>
    </source>
</evidence>
<proteinExistence type="predicted"/>
<evidence type="ECO:0000259" key="3">
    <source>
        <dbReference type="PROSITE" id="PS51194"/>
    </source>
</evidence>
<dbReference type="SUPFAM" id="SSF52540">
    <property type="entry name" value="P-loop containing nucleoside triphosphate hydrolases"/>
    <property type="match status" value="1"/>
</dbReference>
<sequence>MRGLDVDAASAVRHLAERWVSRAAAAQRAGRAGRTGPGRCFRLFSAQHRASIMQQLRQFWMEDHLCDVVLKSHDGTEHRAHTAVLSAASVFFKKLLGGSFLEAERVQQKQPVEIAASKAAVSALLDYIYDGQPEMPLEVGLELLRLAEAYDLPKLAKSIEAGIIASLDGSVALQVLQEAQGFRSLRAACEEKVAEDFDTCSQRPDFGKLTASQLARIVKREDLGVSREEAVVNAIFTWLKISKDRHAFLGMLLQHVDFQALSVENLLRLGCANLSGQSGDDLHIEVEDALTSRKRTRSPAAFQSKRRRLQHWSPFLGASTASTESSGREVLPLPCSTLHWHKGEILAASERTILCWKPGEPAARVRRVAGEGAAMTGINDLGSVCRVSISPTTGEMFVSDYENDRLLRFENGSGHLVLADICTHAMLYSPNGVLYMLNQRGRTVQKLVGSTLQTVLASESLPADLQFEARRMFVTKEEVIYISDNRKRNNRILRINPADPLQPIVVGRIPTDSRPNLQDLFVTEGGTIYVADAGQRKVWAFHPGGATFTEVLQTPHPFFPVALLFGEMERFTVPEVHRAALEGSLLQVMALGIPIHRFRLPDAPRWDAVAAALQRLLLMRAVLALERVDSGIAAQFQVIGDLACHERPDDAVLVEDALYMQSSLSAILGMVMKIQEDLKELGDATEGGSPRQDVRGVLDVLVEWKDLSDGDVYHMFAVVRGCASAVATTQGLWVVACGRIRQLLEEYLSMMRSVYGDMDHRRMAATLRALGQVSLLAGDLDHAKQNLEESLDMKRSLNKEDRADPDIAAVLGELGQASLLAKDFAPAKQYLQESLEMKCSLYGVGTCPETAATLQILGQASLQSGDLDEAKQHLEACLQMLRSLHGKDDRTDIAATLHALGVVARQLGDLEHAKQHLEECLRMTRCLCGDEDSSGIALTLRELGEVSQQAGDTTAAKEYLDESLRIMRSLASPDSAVSDVSGRSGGSTISGSENEDGDLVIKQSKHPQVSLRRLRSLCAERDPSETAVALRSLGVVGRKAGDLDHARQHLEESLQMFHSLYGDGDHSDIAETLRELGEVERQGGDFDSAKRHLEMSVRMYRALYGDSGHPEFALTLRSLGVVSRKVRDFDSAMRHLQVSFHMFRSWYGDGDHSDIAATLREIGELSRQARDFESSKRHLEESLRMYRQLYGDSSDPEFAETLYVLGLVTLKVGDAHQGKEHLEESLRMKRSLYGDQHCPEIAAALHELGLLSRRLGNMTQAKQHLEEALQMIRSLHGDRDHPDIAATLYALGVVSGQTADFDQATLHLEECLQMKQSMHWEADHPGIAKTLHALGVVNALAGDFNQAKLHLQACLQMKLALHGDRHHPGIAATLHDLGQLNRQIGEFQEAQRLLKESLEMNRCLRGDAGDHPDIAATCHALGMAKQRREMQLNESRRMIEALHADMNHPDL</sequence>
<dbReference type="SMART" id="SM00225">
    <property type="entry name" value="BTB"/>
    <property type="match status" value="1"/>
</dbReference>
<organism evidence="4">
    <name type="scientific">Cladocopium goreaui</name>
    <dbReference type="NCBI Taxonomy" id="2562237"/>
    <lineage>
        <taxon>Eukaryota</taxon>
        <taxon>Sar</taxon>
        <taxon>Alveolata</taxon>
        <taxon>Dinophyceae</taxon>
        <taxon>Suessiales</taxon>
        <taxon>Symbiodiniaceae</taxon>
        <taxon>Cladocopium</taxon>
    </lineage>
</organism>
<keyword evidence="7" id="KW-1185">Reference proteome</keyword>
<dbReference type="SUPFAM" id="SSF48452">
    <property type="entry name" value="TPR-like"/>
    <property type="match status" value="3"/>
</dbReference>
<dbReference type="SUPFAM" id="SSF101898">
    <property type="entry name" value="NHL repeat"/>
    <property type="match status" value="1"/>
</dbReference>
<dbReference type="Gene3D" id="1.25.40.420">
    <property type="match status" value="1"/>
</dbReference>
<dbReference type="EMBL" id="CAMXCT030001302">
    <property type="protein sequence ID" value="CAL4776108.1"/>
    <property type="molecule type" value="Genomic_DNA"/>
</dbReference>
<dbReference type="PROSITE" id="PS51194">
    <property type="entry name" value="HELICASE_CTER"/>
    <property type="match status" value="1"/>
</dbReference>
<dbReference type="InterPro" id="IPR019734">
    <property type="entry name" value="TPR_rpt"/>
</dbReference>
<dbReference type="Pfam" id="PF00651">
    <property type="entry name" value="BTB"/>
    <property type="match status" value="1"/>
</dbReference>
<dbReference type="Gene3D" id="3.40.50.300">
    <property type="entry name" value="P-loop containing nucleotide triphosphate hydrolases"/>
    <property type="match status" value="1"/>
</dbReference>
<comment type="caution">
    <text evidence="4">The sequence shown here is derived from an EMBL/GenBank/DDBJ whole genome shotgun (WGS) entry which is preliminary data.</text>
</comment>
<dbReference type="PANTHER" id="PTHR19959">
    <property type="entry name" value="KINESIN LIGHT CHAIN"/>
    <property type="match status" value="1"/>
</dbReference>
<dbReference type="PROSITE" id="PS50097">
    <property type="entry name" value="BTB"/>
    <property type="match status" value="1"/>
</dbReference>
<reference evidence="4" key="1">
    <citation type="submission" date="2022-10" db="EMBL/GenBank/DDBJ databases">
        <authorList>
            <person name="Chen Y."/>
            <person name="Dougan E. K."/>
            <person name="Chan C."/>
            <person name="Rhodes N."/>
            <person name="Thang M."/>
        </authorList>
    </citation>
    <scope>NUCLEOTIDE SEQUENCE</scope>
</reference>
<accession>A0A9P1CEH1</accession>
<gene>
    <name evidence="4" type="ORF">C1SCF055_LOCUS15920</name>
</gene>
<dbReference type="PANTHER" id="PTHR19959:SF119">
    <property type="entry name" value="FUNGAL LIPASE-LIKE DOMAIN-CONTAINING PROTEIN"/>
    <property type="match status" value="1"/>
</dbReference>
<evidence type="ECO:0000259" key="2">
    <source>
        <dbReference type="PROSITE" id="PS50097"/>
    </source>
</evidence>
<dbReference type="InterPro" id="IPR001650">
    <property type="entry name" value="Helicase_C-like"/>
</dbReference>
<evidence type="ECO:0000313" key="7">
    <source>
        <dbReference type="Proteomes" id="UP001152797"/>
    </source>
</evidence>
<evidence type="ECO:0000313" key="6">
    <source>
        <dbReference type="EMBL" id="CAL4776108.1"/>
    </source>
</evidence>
<feature type="domain" description="Helicase C-terminal" evidence="3">
    <location>
        <begin position="1"/>
        <end position="76"/>
    </location>
</feature>
<dbReference type="InterPro" id="IPR011990">
    <property type="entry name" value="TPR-like_helical_dom_sf"/>
</dbReference>
<dbReference type="InterPro" id="IPR027417">
    <property type="entry name" value="P-loop_NTPase"/>
</dbReference>
<dbReference type="InterPro" id="IPR000210">
    <property type="entry name" value="BTB/POZ_dom"/>
</dbReference>
<protein>
    <submittedName>
        <fullName evidence="6">Tetratricopeptide repeat protein 28-like</fullName>
    </submittedName>
</protein>
<dbReference type="Pfam" id="PF13424">
    <property type="entry name" value="TPR_12"/>
    <property type="match status" value="4"/>
</dbReference>
<dbReference type="EMBL" id="CAMXCT020001302">
    <property type="protein sequence ID" value="CAL1142171.1"/>
    <property type="molecule type" value="Genomic_DNA"/>
</dbReference>
<dbReference type="OrthoDB" id="289532at2759"/>
<dbReference type="SMART" id="SM00028">
    <property type="entry name" value="TPR"/>
    <property type="match status" value="13"/>
</dbReference>
<dbReference type="Pfam" id="PF13374">
    <property type="entry name" value="TPR_10"/>
    <property type="match status" value="1"/>
</dbReference>
<dbReference type="Proteomes" id="UP001152797">
    <property type="component" value="Unassembled WGS sequence"/>
</dbReference>
<dbReference type="SMART" id="SM00875">
    <property type="entry name" value="BACK"/>
    <property type="match status" value="1"/>
</dbReference>
<dbReference type="InterPro" id="IPR011042">
    <property type="entry name" value="6-blade_b-propeller_TolB-like"/>
</dbReference>
<feature type="region of interest" description="Disordered" evidence="1">
    <location>
        <begin position="975"/>
        <end position="1005"/>
    </location>
</feature>
<dbReference type="InterPro" id="IPR011333">
    <property type="entry name" value="SKP1/BTB/POZ_sf"/>
</dbReference>